<dbReference type="GO" id="GO:0047429">
    <property type="term" value="F:nucleoside triphosphate diphosphatase activity"/>
    <property type="evidence" value="ECO:0007669"/>
    <property type="project" value="InterPro"/>
</dbReference>
<gene>
    <name evidence="6" type="ORF">W908_07865</name>
</gene>
<comment type="subcellular location">
    <subcellularLocation>
        <location evidence="1 5">Cytoplasm</location>
    </subcellularLocation>
</comment>
<evidence type="ECO:0000256" key="3">
    <source>
        <dbReference type="ARBA" id="ARBA00022801"/>
    </source>
</evidence>
<evidence type="ECO:0000313" key="7">
    <source>
        <dbReference type="Proteomes" id="UP000068905"/>
    </source>
</evidence>
<sequence length="196" mass="21440">MSLILASSSPFRRAILDKLGLPFDVIAPEIDEMRKDNESPFDLVVRLSKEKALEVAKTHSGLIIASDQVATFDSGENGADEILTKPGTHENAFLQLKKSSGRNVNFLTGLALLNTDTSEMQLHVEYYKVNFKILSDSQILNYLSKEDTLNCAGSFKSEGLGIALFNSMAGDDPNSLIGLPTIQLINMLAKENVHVL</sequence>
<dbReference type="Proteomes" id="UP000068905">
    <property type="component" value="Chromosome"/>
</dbReference>
<dbReference type="InterPro" id="IPR029001">
    <property type="entry name" value="ITPase-like_fam"/>
</dbReference>
<organism evidence="6 7">
    <name type="scientific">Candidatus Pseudothioglobus singularis PS1</name>
    <dbReference type="NCBI Taxonomy" id="1125411"/>
    <lineage>
        <taxon>Bacteria</taxon>
        <taxon>Pseudomonadati</taxon>
        <taxon>Pseudomonadota</taxon>
        <taxon>Gammaproteobacteria</taxon>
        <taxon>Candidatus Pseudothioglobaceae</taxon>
        <taxon>Candidatus Pseudothioglobus</taxon>
    </lineage>
</organism>
<dbReference type="PIRSF" id="PIRSF006305">
    <property type="entry name" value="Maf"/>
    <property type="match status" value="1"/>
</dbReference>
<dbReference type="PATRIC" id="fig|1125411.7.peg.1546"/>
<evidence type="ECO:0000256" key="5">
    <source>
        <dbReference type="HAMAP-Rule" id="MF_00528"/>
    </source>
</evidence>
<reference evidence="6 7" key="1">
    <citation type="journal article" date="2015" name="Genome Announc.">
        <title>Genome Sequence of 'Candidatus Thioglobus singularis' Strain PS1, a Mixotroph from the SUP05 Clade of Marine Gammaproteobacteria.</title>
        <authorList>
            <person name="Marshall K.T."/>
            <person name="Morris R.M."/>
        </authorList>
    </citation>
    <scope>NUCLEOTIDE SEQUENCE [LARGE SCALE GENOMIC DNA]</scope>
    <source>
        <strain evidence="6 7">PS1</strain>
    </source>
</reference>
<dbReference type="Pfam" id="PF02545">
    <property type="entry name" value="Maf"/>
    <property type="match status" value="1"/>
</dbReference>
<dbReference type="GO" id="GO:0009117">
    <property type="term" value="P:nucleotide metabolic process"/>
    <property type="evidence" value="ECO:0007669"/>
    <property type="project" value="UniProtKB-KW"/>
</dbReference>
<keyword evidence="4 5" id="KW-0546">Nucleotide metabolism</keyword>
<dbReference type="RefSeq" id="WP_053820629.1">
    <property type="nucleotide sequence ID" value="NZ_CP006911.1"/>
</dbReference>
<dbReference type="HAMAP" id="MF_00528">
    <property type="entry name" value="Maf"/>
    <property type="match status" value="1"/>
</dbReference>
<comment type="cofactor">
    <cofactor evidence="5">
        <name>a divalent metal cation</name>
        <dbReference type="ChEBI" id="CHEBI:60240"/>
    </cofactor>
</comment>
<dbReference type="SUPFAM" id="SSF52972">
    <property type="entry name" value="ITPase-like"/>
    <property type="match status" value="1"/>
</dbReference>
<evidence type="ECO:0000313" key="6">
    <source>
        <dbReference type="EMBL" id="ALE02439.1"/>
    </source>
</evidence>
<dbReference type="Gene3D" id="3.90.950.10">
    <property type="match status" value="1"/>
</dbReference>
<dbReference type="CDD" id="cd00555">
    <property type="entry name" value="Maf"/>
    <property type="match status" value="1"/>
</dbReference>
<dbReference type="GO" id="GO:0005737">
    <property type="term" value="C:cytoplasm"/>
    <property type="evidence" value="ECO:0007669"/>
    <property type="project" value="UniProtKB-SubCell"/>
</dbReference>
<feature type="site" description="Important for substrate specificity" evidence="5">
    <location>
        <position position="68"/>
    </location>
</feature>
<dbReference type="PANTHER" id="PTHR43213:SF10">
    <property type="entry name" value="7-METHYL-GTP PYROPHOSPHATASE"/>
    <property type="match status" value="1"/>
</dbReference>
<evidence type="ECO:0000256" key="4">
    <source>
        <dbReference type="ARBA" id="ARBA00023080"/>
    </source>
</evidence>
<evidence type="ECO:0000256" key="1">
    <source>
        <dbReference type="ARBA" id="ARBA00004496"/>
    </source>
</evidence>
<keyword evidence="3 5" id="KW-0378">Hydrolase</keyword>
<evidence type="ECO:0000256" key="2">
    <source>
        <dbReference type="ARBA" id="ARBA00022490"/>
    </source>
</evidence>
<dbReference type="OrthoDB" id="9813694at2"/>
<comment type="catalytic activity">
    <reaction evidence="5">
        <text>N(7)-methyl-GTP + H2O = N(7)-methyl-GMP + diphosphate + H(+)</text>
        <dbReference type="Rhea" id="RHEA:58744"/>
        <dbReference type="ChEBI" id="CHEBI:15377"/>
        <dbReference type="ChEBI" id="CHEBI:15378"/>
        <dbReference type="ChEBI" id="CHEBI:33019"/>
        <dbReference type="ChEBI" id="CHEBI:58285"/>
        <dbReference type="ChEBI" id="CHEBI:87133"/>
    </reaction>
</comment>
<dbReference type="STRING" id="1125411.W908_07865"/>
<dbReference type="KEGG" id="tsn:W908_07865"/>
<dbReference type="NCBIfam" id="TIGR00172">
    <property type="entry name" value="maf"/>
    <property type="match status" value="1"/>
</dbReference>
<keyword evidence="7" id="KW-1185">Reference proteome</keyword>
<dbReference type="EMBL" id="CP006911">
    <property type="protein sequence ID" value="ALE02439.1"/>
    <property type="molecule type" value="Genomic_DNA"/>
</dbReference>
<dbReference type="AlphaFoldDB" id="A0A0M4LHT0"/>
<comment type="caution">
    <text evidence="5">Lacks conserved residue(s) required for the propagation of feature annotation.</text>
</comment>
<feature type="site" description="Important for substrate specificity" evidence="5">
    <location>
        <position position="11"/>
    </location>
</feature>
<dbReference type="InterPro" id="IPR003697">
    <property type="entry name" value="Maf-like"/>
</dbReference>
<keyword evidence="2 5" id="KW-0963">Cytoplasm</keyword>
<dbReference type="EC" id="3.6.1.-" evidence="5"/>
<accession>A0A0M4LHT0</accession>
<proteinExistence type="inferred from homology"/>
<protein>
    <recommendedName>
        <fullName evidence="5">7-methyl-GTP pyrophosphatase</fullName>
        <shortName evidence="5">m(7)GTP pyrophosphatase</shortName>
        <ecNumber evidence="5">3.6.1.-</ecNumber>
    </recommendedName>
</protein>
<comment type="function">
    <text evidence="5">Nucleoside triphosphate pyrophosphatase that hydrolyzes 7-methyl-GTP (m(7)GTP). May have a dual role in cell division arrest and in preventing the incorporation of modified nucleotides into cellular nucleic acids.</text>
</comment>
<comment type="similarity">
    <text evidence="5">Belongs to the Maf family. YceF subfamily.</text>
</comment>
<feature type="active site" description="Proton acceptor" evidence="5">
    <location>
        <position position="67"/>
    </location>
</feature>
<dbReference type="PANTHER" id="PTHR43213">
    <property type="entry name" value="BIFUNCTIONAL DTTP/UTP PYROPHOSPHATASE/METHYLTRANSFERASE PROTEIN-RELATED"/>
    <property type="match status" value="1"/>
</dbReference>
<name>A0A0M4LHT0_9GAMM</name>
<feature type="site" description="Important for substrate specificity" evidence="5">
    <location>
        <position position="158"/>
    </location>
</feature>